<evidence type="ECO:0000256" key="1">
    <source>
        <dbReference type="ARBA" id="ARBA00004328"/>
    </source>
</evidence>
<sequence length="137" mass="14947">MPAIATLYVNDGQATPVSHSFEPLSLTGNLAVYEDRSGGISVGFPRIFLWVSPPSKTSRLHKVRIKIVRPSLETISNSTMSGILPAPTKAYDTTFDCTFFLPERSTLADRKDIIAYARNILLNAVSASLVEAQSAIY</sequence>
<keyword evidence="3" id="KW-0946">Virion</keyword>
<dbReference type="GeneID" id="80398444"/>
<evidence type="ECO:0000256" key="3">
    <source>
        <dbReference type="ARBA" id="ARBA00022844"/>
    </source>
</evidence>
<evidence type="ECO:0000313" key="4">
    <source>
        <dbReference type="EMBL" id="DAD52247.1"/>
    </source>
</evidence>
<protein>
    <submittedName>
        <fullName evidence="4">Coat protein</fullName>
    </submittedName>
</protein>
<proteinExistence type="predicted"/>
<dbReference type="InterPro" id="IPR015954">
    <property type="entry name" value="Phage_RNA-type_capsid"/>
</dbReference>
<dbReference type="Proteomes" id="UP000677336">
    <property type="component" value="Segment"/>
</dbReference>
<reference evidence="4" key="1">
    <citation type="submission" date="2020-09" db="EMBL/GenBank/DDBJ databases">
        <title>Leviviricetes taxonomy.</title>
        <authorList>
            <person name="Stockdale S.R."/>
            <person name="Callanan J."/>
            <person name="Adriaenssens E.M."/>
            <person name="Kuhn J.H."/>
            <person name="Rumnieks J."/>
            <person name="Shkoporov A."/>
            <person name="Draper L.A."/>
            <person name="Ross P."/>
            <person name="Hill C."/>
        </authorList>
    </citation>
    <scope>NUCLEOTIDE SEQUENCE</scope>
</reference>
<gene>
    <name evidence="4" type="primary">SRR6050738_3_3</name>
</gene>
<dbReference type="KEGG" id="vg:80398444"/>
<organism evidence="4 5">
    <name type="scientific">ssRNA phage SRR6050738_3</name>
    <dbReference type="NCBI Taxonomy" id="2786486"/>
    <lineage>
        <taxon>Viruses</taxon>
        <taxon>Riboviria</taxon>
        <taxon>Orthornavirae</taxon>
        <taxon>Lenarviricota</taxon>
        <taxon>Leviviricetes</taxon>
        <taxon>Norzivirales</taxon>
        <taxon>Fiersviridae</taxon>
        <taxon>Kahfsdivirus</taxon>
        <taxon>Kahfsdivirus asiovicinum</taxon>
    </lineage>
</organism>
<dbReference type="RefSeq" id="YP_010769431.1">
    <property type="nucleotide sequence ID" value="NC_073972.1"/>
</dbReference>
<dbReference type="EMBL" id="BK014046">
    <property type="protein sequence ID" value="DAD52247.1"/>
    <property type="molecule type" value="Genomic_RNA"/>
</dbReference>
<keyword evidence="5" id="KW-1185">Reference proteome</keyword>
<keyword evidence="2 4" id="KW-0167">Capsid protein</keyword>
<dbReference type="GO" id="GO:0019028">
    <property type="term" value="C:viral capsid"/>
    <property type="evidence" value="ECO:0007669"/>
    <property type="project" value="UniProtKB-KW"/>
</dbReference>
<evidence type="ECO:0000313" key="5">
    <source>
        <dbReference type="Proteomes" id="UP000677336"/>
    </source>
</evidence>
<accession>A0A8S5L4F9</accession>
<comment type="subcellular location">
    <subcellularLocation>
        <location evidence="1">Virion</location>
    </subcellularLocation>
</comment>
<evidence type="ECO:0000256" key="2">
    <source>
        <dbReference type="ARBA" id="ARBA00022561"/>
    </source>
</evidence>
<dbReference type="Gene3D" id="3.30.380.10">
    <property type="entry name" value="MS2 Viral Coat Protein"/>
    <property type="match status" value="1"/>
</dbReference>
<name>A0A8S5L4F9_9VIRU</name>